<accession>A0ACD5V822</accession>
<evidence type="ECO:0000313" key="1">
    <source>
        <dbReference type="EnsemblPlants" id="AVESA.00010b.r2.2DG0397510.1.CDS"/>
    </source>
</evidence>
<evidence type="ECO:0000313" key="2">
    <source>
        <dbReference type="Proteomes" id="UP001732700"/>
    </source>
</evidence>
<name>A0ACD5V822_AVESA</name>
<organism evidence="1 2">
    <name type="scientific">Avena sativa</name>
    <name type="common">Oat</name>
    <dbReference type="NCBI Taxonomy" id="4498"/>
    <lineage>
        <taxon>Eukaryota</taxon>
        <taxon>Viridiplantae</taxon>
        <taxon>Streptophyta</taxon>
        <taxon>Embryophyta</taxon>
        <taxon>Tracheophyta</taxon>
        <taxon>Spermatophyta</taxon>
        <taxon>Magnoliopsida</taxon>
        <taxon>Liliopsida</taxon>
        <taxon>Poales</taxon>
        <taxon>Poaceae</taxon>
        <taxon>BOP clade</taxon>
        <taxon>Pooideae</taxon>
        <taxon>Poodae</taxon>
        <taxon>Poeae</taxon>
        <taxon>Poeae Chloroplast Group 1 (Aveneae type)</taxon>
        <taxon>Aveninae</taxon>
        <taxon>Avena</taxon>
    </lineage>
</organism>
<dbReference type="EnsemblPlants" id="AVESA.00010b.r2.2DG0397510.1">
    <property type="protein sequence ID" value="AVESA.00010b.r2.2DG0397510.1.CDS"/>
    <property type="gene ID" value="AVESA.00010b.r2.2DG0397510"/>
</dbReference>
<keyword evidence="2" id="KW-1185">Reference proteome</keyword>
<sequence length="478" mass="49523">MSGPPVFSMLQAGNPTHNLQGQQISMIGHGHPSQQGVYVMDSSFNQGIYADKQSSFTERVNMMQLNKCMADDSSPAGRRCESLGCKEAAEGQTLLCKNHRVGQHCQMVGCPQILPDGISLCMSHGGGHLYNEPGSAAVPFTKSESSMKYEGDGGFRLMENAGNAGNAMGSTDIYNPDGEVVMCNYQGCSKRTQGNTVFCKVHSGASKACMVQGCTKGAHGGTPLCIGHGGGKRCSVAGCSNAACGSSQGRTDCCVRHGGGKRCKHDGCGKGAQGNTDFCIAHGGGRRCKFEGCGKSAQGRSDYCIKHGGGRRCKFQGCSASSKWGVDFCSTHRKSMLSGSDSANGVLPAPQPKRRAKKAGTKRTKKAKSTVEPAGASENVTMSAIPAGGVSENVTMSGIPTAGVSENVTMPATDMPEMGTIHVTAAGLDHPKSPESATMKQHSAVACQQPPHSEPPSGLAASTEGMPALGNCVLFGLL</sequence>
<proteinExistence type="predicted"/>
<reference evidence="1" key="2">
    <citation type="submission" date="2025-09" db="UniProtKB">
        <authorList>
            <consortium name="EnsemblPlants"/>
        </authorList>
    </citation>
    <scope>IDENTIFICATION</scope>
</reference>
<reference evidence="1" key="1">
    <citation type="submission" date="2021-05" db="EMBL/GenBank/DDBJ databases">
        <authorList>
            <person name="Scholz U."/>
            <person name="Mascher M."/>
            <person name="Fiebig A."/>
        </authorList>
    </citation>
    <scope>NUCLEOTIDE SEQUENCE [LARGE SCALE GENOMIC DNA]</scope>
</reference>
<dbReference type="Proteomes" id="UP001732700">
    <property type="component" value="Chromosome 2D"/>
</dbReference>
<protein>
    <submittedName>
        <fullName evidence="1">Uncharacterized protein</fullName>
    </submittedName>
</protein>